<dbReference type="Proteomes" id="UP000677054">
    <property type="component" value="Unassembled WGS sequence"/>
</dbReference>
<feature type="compositionally biased region" description="Basic residues" evidence="4">
    <location>
        <begin position="266"/>
        <end position="275"/>
    </location>
</feature>
<dbReference type="PANTHER" id="PTHR32046">
    <property type="entry name" value="G DOMAIN-CONTAINING PROTEIN"/>
    <property type="match status" value="1"/>
</dbReference>
<dbReference type="InterPro" id="IPR006703">
    <property type="entry name" value="G_AIG1"/>
</dbReference>
<evidence type="ECO:0000259" key="5">
    <source>
        <dbReference type="Pfam" id="PF04548"/>
    </source>
</evidence>
<dbReference type="PANTHER" id="PTHR32046:SF11">
    <property type="entry name" value="IMMUNE-ASSOCIATED NUCLEOTIDE-BINDING PROTEIN 10-LIKE"/>
    <property type="match status" value="1"/>
</dbReference>
<dbReference type="EMBL" id="LR899974">
    <property type="protein sequence ID" value="CAD7243571.1"/>
    <property type="molecule type" value="Genomic_DNA"/>
</dbReference>
<organism evidence="6">
    <name type="scientific">Darwinula stevensoni</name>
    <dbReference type="NCBI Taxonomy" id="69355"/>
    <lineage>
        <taxon>Eukaryota</taxon>
        <taxon>Metazoa</taxon>
        <taxon>Ecdysozoa</taxon>
        <taxon>Arthropoda</taxon>
        <taxon>Crustacea</taxon>
        <taxon>Oligostraca</taxon>
        <taxon>Ostracoda</taxon>
        <taxon>Podocopa</taxon>
        <taxon>Podocopida</taxon>
        <taxon>Darwinulocopina</taxon>
        <taxon>Darwinuloidea</taxon>
        <taxon>Darwinulidae</taxon>
        <taxon>Darwinula</taxon>
    </lineage>
</organism>
<evidence type="ECO:0000313" key="7">
    <source>
        <dbReference type="Proteomes" id="UP000677054"/>
    </source>
</evidence>
<dbReference type="OrthoDB" id="2386367at2759"/>
<comment type="similarity">
    <text evidence="1">Belongs to the TRAFAC class TrmE-Era-EngA-EngB-Septin-like GTPase superfamily. AIG1/Toc34/Toc159-like paraseptin GTPase family. IAN subfamily.</text>
</comment>
<dbReference type="EMBL" id="CAJPEV010000457">
    <property type="protein sequence ID" value="CAG0885483.1"/>
    <property type="molecule type" value="Genomic_DNA"/>
</dbReference>
<feature type="compositionally biased region" description="Basic and acidic residues" evidence="4">
    <location>
        <begin position="249"/>
        <end position="265"/>
    </location>
</feature>
<sequence length="416" mass="48267">MQTFEIYFEQRRKGIPESHHYTNFLLYDARGEAKLELRFITPEAQIVKPEVYINKFVYGKSNLYDNYVGKVILLVGATGAGKSTLVNAMLNHIKGVKLEDNYRYELIKEAEDQDKSQTEYITSYTFHPDSSSQVKDTITIIDTPGFADTKGIEADKNVFKKVQDFFQLRDDFSINEVHLVGIVVPISRVRLDATEKYIYNQILSLFGNDVSKNVVLLVTHMDVSKEPKQGDRRKTKTERLQARLARGTASDEHSRRTTDDHTRDGKTKKRRDRKRGGFTQLLHLEKLLQEKRRERNETKEAIKRTLESIMVEFAKEMTQIHRLIAEANECLMRLYEIAMKKDSPDVIEYIDLLIEKEQIGFHLGCGGKLKHLHEIKRAAEYLKQIQNGRGVFPFDEILKKLDKKGIRLIRTQSIKI</sequence>
<dbReference type="Gene3D" id="3.40.50.300">
    <property type="entry name" value="P-loop containing nucleotide triphosphate hydrolases"/>
    <property type="match status" value="1"/>
</dbReference>
<keyword evidence="7" id="KW-1185">Reference proteome</keyword>
<reference evidence="6" key="1">
    <citation type="submission" date="2020-11" db="EMBL/GenBank/DDBJ databases">
        <authorList>
            <person name="Tran Van P."/>
        </authorList>
    </citation>
    <scope>NUCLEOTIDE SEQUENCE</scope>
</reference>
<dbReference type="Pfam" id="PF04548">
    <property type="entry name" value="AIG1"/>
    <property type="match status" value="1"/>
</dbReference>
<dbReference type="AlphaFoldDB" id="A0A7R8XAE0"/>
<gene>
    <name evidence="6" type="ORF">DSTB1V02_LOCUS3487</name>
</gene>
<evidence type="ECO:0000256" key="2">
    <source>
        <dbReference type="ARBA" id="ARBA00022741"/>
    </source>
</evidence>
<keyword evidence="3" id="KW-0175">Coiled coil</keyword>
<feature type="coiled-coil region" evidence="3">
    <location>
        <begin position="281"/>
        <end position="308"/>
    </location>
</feature>
<accession>A0A7R8XAE0</accession>
<feature type="region of interest" description="Disordered" evidence="4">
    <location>
        <begin position="225"/>
        <end position="275"/>
    </location>
</feature>
<name>A0A7R8XAE0_9CRUS</name>
<dbReference type="CDD" id="cd00882">
    <property type="entry name" value="Ras_like_GTPase"/>
    <property type="match status" value="1"/>
</dbReference>
<evidence type="ECO:0000256" key="4">
    <source>
        <dbReference type="SAM" id="MobiDB-lite"/>
    </source>
</evidence>
<protein>
    <recommendedName>
        <fullName evidence="5">AIG1-type G domain-containing protein</fullName>
    </recommendedName>
</protein>
<evidence type="ECO:0000313" key="6">
    <source>
        <dbReference type="EMBL" id="CAD7243571.1"/>
    </source>
</evidence>
<proteinExistence type="inferred from homology"/>
<evidence type="ECO:0000256" key="1">
    <source>
        <dbReference type="ARBA" id="ARBA00008535"/>
    </source>
</evidence>
<dbReference type="InterPro" id="IPR027417">
    <property type="entry name" value="P-loop_NTPase"/>
</dbReference>
<dbReference type="GO" id="GO:0005525">
    <property type="term" value="F:GTP binding"/>
    <property type="evidence" value="ECO:0007669"/>
    <property type="project" value="InterPro"/>
</dbReference>
<evidence type="ECO:0000256" key="3">
    <source>
        <dbReference type="SAM" id="Coils"/>
    </source>
</evidence>
<dbReference type="SUPFAM" id="SSF52540">
    <property type="entry name" value="P-loop containing nucleoside triphosphate hydrolases"/>
    <property type="match status" value="2"/>
</dbReference>
<feature type="compositionally biased region" description="Basic and acidic residues" evidence="4">
    <location>
        <begin position="225"/>
        <end position="241"/>
    </location>
</feature>
<feature type="domain" description="AIG1-type G" evidence="5">
    <location>
        <begin position="72"/>
        <end position="227"/>
    </location>
</feature>
<keyword evidence="2" id="KW-0547">Nucleotide-binding</keyword>